<dbReference type="Proteomes" id="UP000076871">
    <property type="component" value="Unassembled WGS sequence"/>
</dbReference>
<gene>
    <name evidence="2" type="ORF">LAESUDRAFT_30133</name>
</gene>
<dbReference type="GeneID" id="63818922"/>
<dbReference type="AlphaFoldDB" id="A0A165IIA6"/>
<dbReference type="InParanoid" id="A0A165IIA6"/>
<reference evidence="2 3" key="1">
    <citation type="journal article" date="2016" name="Mol. Biol. Evol.">
        <title>Comparative Genomics of Early-Diverging Mushroom-Forming Fungi Provides Insights into the Origins of Lignocellulose Decay Capabilities.</title>
        <authorList>
            <person name="Nagy L.G."/>
            <person name="Riley R."/>
            <person name="Tritt A."/>
            <person name="Adam C."/>
            <person name="Daum C."/>
            <person name="Floudas D."/>
            <person name="Sun H."/>
            <person name="Yadav J.S."/>
            <person name="Pangilinan J."/>
            <person name="Larsson K.H."/>
            <person name="Matsuura K."/>
            <person name="Barry K."/>
            <person name="Labutti K."/>
            <person name="Kuo R."/>
            <person name="Ohm R.A."/>
            <person name="Bhattacharya S.S."/>
            <person name="Shirouzu T."/>
            <person name="Yoshinaga Y."/>
            <person name="Martin F.M."/>
            <person name="Grigoriev I.V."/>
            <person name="Hibbett D.S."/>
        </authorList>
    </citation>
    <scope>NUCLEOTIDE SEQUENCE [LARGE SCALE GENOMIC DNA]</scope>
    <source>
        <strain evidence="2 3">93-53</strain>
    </source>
</reference>
<evidence type="ECO:0000313" key="2">
    <source>
        <dbReference type="EMBL" id="KZT13113.1"/>
    </source>
</evidence>
<organism evidence="2 3">
    <name type="scientific">Laetiporus sulphureus 93-53</name>
    <dbReference type="NCBI Taxonomy" id="1314785"/>
    <lineage>
        <taxon>Eukaryota</taxon>
        <taxon>Fungi</taxon>
        <taxon>Dikarya</taxon>
        <taxon>Basidiomycota</taxon>
        <taxon>Agaricomycotina</taxon>
        <taxon>Agaricomycetes</taxon>
        <taxon>Polyporales</taxon>
        <taxon>Laetiporus</taxon>
    </lineage>
</organism>
<protein>
    <submittedName>
        <fullName evidence="2">Uncharacterized protein</fullName>
    </submittedName>
</protein>
<feature type="region of interest" description="Disordered" evidence="1">
    <location>
        <begin position="1"/>
        <end position="21"/>
    </location>
</feature>
<evidence type="ECO:0000313" key="3">
    <source>
        <dbReference type="Proteomes" id="UP000076871"/>
    </source>
</evidence>
<sequence>MPSHELERKARMAQSTHTGPPHLYRKTVVARHHLLRSLDQTVASTLARWVAEDADRLYLLSTPGPPCAAEIFLCPSLISLHSRNAPRTFVLNIADKIFAVADPDKVAGANSDSMGAILRTCSLRSRNLYALSYVTFTSARLQDTRTARYVFHSRLLSRIFRGTDQRSPLHLLVLVKLQRPEIRVLPQLTLVLRRGNV</sequence>
<proteinExistence type="predicted"/>
<accession>A0A165IIA6</accession>
<dbReference type="RefSeq" id="XP_040770623.1">
    <property type="nucleotide sequence ID" value="XM_040901891.1"/>
</dbReference>
<feature type="compositionally biased region" description="Basic and acidic residues" evidence="1">
    <location>
        <begin position="1"/>
        <end position="10"/>
    </location>
</feature>
<keyword evidence="3" id="KW-1185">Reference proteome</keyword>
<evidence type="ECO:0000256" key="1">
    <source>
        <dbReference type="SAM" id="MobiDB-lite"/>
    </source>
</evidence>
<name>A0A165IIA6_9APHY</name>
<dbReference type="EMBL" id="KV427605">
    <property type="protein sequence ID" value="KZT13113.1"/>
    <property type="molecule type" value="Genomic_DNA"/>
</dbReference>